<reference evidence="4" key="1">
    <citation type="submission" date="2020-06" db="EMBL/GenBank/DDBJ databases">
        <title>REHAB project genomes.</title>
        <authorList>
            <person name="Shaw L.P."/>
        </authorList>
    </citation>
    <scope>NUCLEOTIDE SEQUENCE [LARGE SCALE GENOMIC DNA]</scope>
    <source>
        <strain evidence="4">RHBSTW-00334</strain>
    </source>
</reference>
<evidence type="ECO:0000313" key="3">
    <source>
        <dbReference type="EMBL" id="QLY38087.1"/>
    </source>
</evidence>
<dbReference type="Gene3D" id="2.60.40.1080">
    <property type="match status" value="1"/>
</dbReference>
<dbReference type="EMBL" id="CP056597">
    <property type="protein sequence ID" value="QLY38087.1"/>
    <property type="molecule type" value="Genomic_DNA"/>
</dbReference>
<comment type="similarity">
    <text evidence="1">Belongs to the intimin/invasin family.</text>
</comment>
<dbReference type="PANTHER" id="PTHR39576:SF2">
    <property type="entry name" value="ATTACHING AND EFFACING PROTEIN HOMOLOG-RELATED"/>
    <property type="match status" value="1"/>
</dbReference>
<dbReference type="SMART" id="SM00634">
    <property type="entry name" value="BID_1"/>
    <property type="match status" value="4"/>
</dbReference>
<gene>
    <name evidence="3" type="ORF">HV164_16870</name>
</gene>
<dbReference type="Gene3D" id="2.60.40.10">
    <property type="entry name" value="Immunoglobulins"/>
    <property type="match status" value="6"/>
</dbReference>
<feature type="domain" description="Big-1" evidence="2">
    <location>
        <begin position="629"/>
        <end position="720"/>
    </location>
</feature>
<organism evidence="3 4">
    <name type="scientific">Citrobacter freundii</name>
    <dbReference type="NCBI Taxonomy" id="546"/>
    <lineage>
        <taxon>Bacteria</taxon>
        <taxon>Pseudomonadati</taxon>
        <taxon>Pseudomonadota</taxon>
        <taxon>Gammaproteobacteria</taxon>
        <taxon>Enterobacterales</taxon>
        <taxon>Enterobacteriaceae</taxon>
        <taxon>Citrobacter</taxon>
        <taxon>Citrobacter freundii complex</taxon>
    </lineage>
</organism>
<protein>
    <submittedName>
        <fullName evidence="3">Inverse autotransporter beta domain-containing protein</fullName>
    </submittedName>
</protein>
<evidence type="ECO:0000313" key="4">
    <source>
        <dbReference type="Proteomes" id="UP000512043"/>
    </source>
</evidence>
<evidence type="ECO:0000256" key="1">
    <source>
        <dbReference type="ARBA" id="ARBA00010116"/>
    </source>
</evidence>
<sequence>MTATSRIWGGGIRHFISDYMLGVNTFGDYDLSREHARAGIGAEYWRDFVKLSANGYFRLTGWKDSPDVRDYDERPANGWDVRTQGWLPFAPQLGGKLTWEQYYGKDVALFGKNNRQRNPFAVTAGLEYTPIPLLSLNAEQRQGQSGKNDTRMGIGFNYQLGMPWHQQIDPSSVAAMRSLAGSRYDLVDRNNNIVLEYRQQEVLRISLPDVTEARSSELIRIPVTLHKDKYGLKETQWTSSLGFVEQGGTLQKRSEREIDVRIPAYTQGTRSGAAQEYTLTAVSFDNKGNRSNTASTIIRVSPSHHEMGELVVTPKIPVVADNSQFVSLTAAVNDESGLGVPGQQLTFSVSGLTDENNNPSATLYTDTQSNSKVLSVTTDADGKGTVMLRSKVAKKGSVTVTTDDGITREAQVLFAADANTAMISGLNVTKNHAHADGLSSNEIEAVVLDAQGNPLANFTVEADADNDGVVDTSLLTDAKGKTTLKITNERAGETNVAVRSGSATRAALSTTVHFVVDKSAAHIAEGDLRVTAGAKANGMDSNAVTIKVTDTRGNIAGGVIVDISAVGETAEATVTADTFASNDEGLVNAIIRTQTAGEYKVNASIRESGSSTDTTTHFIADQDSANITDSNLSVTSGAKADGQAGNAVVALVTDAQGNPVAKADVTFTADNTGVMFASAVVTTGDDGKASTTLTSTVAGKIIVTATVGNNAASKETAFVVGEAAFSRSEVAVDKDTYTSGDDVVVTVTLNDEHGNTVINQVDKLSSSTVDVNNATIKEGSSWQDEGRGKYIATFTAVKVTSSATAKLQLSDWDTGVTSLPYSIVAGEPVASTSTLTRNANGYLVNQEMIFTLILRDGNRNVVRMDPESVLSDATFKTPGSDTVINKLEMNSNGSYSFTITASVKGEDLQASFRLNGWASDIVTTNYDVMPVFRNVRGLHSRDTNMGLNHPKEGFYGAQFVLDLQGGGDRTDYNWRTNADWATVDGSGVVMLKTTIASHQAREVTVTATPKNGKTFGIIRHTFKLDRWISVYDNEVFYPDALEACASLNMRLPADARDGFSDFWGTKSKYEQSVIPSHIYTDSVRFWIKTTNNAAPYLWVRYLINGVYSGGAGISAKSRFLCIEDF</sequence>
<dbReference type="PANTHER" id="PTHR39576">
    <property type="entry name" value="ATTACHING AND EFFACING PROTEIN HOMOLOG-RELATED-RELATED"/>
    <property type="match status" value="1"/>
</dbReference>
<dbReference type="SUPFAM" id="SSF49373">
    <property type="entry name" value="Invasin/intimin cell-adhesion fragments"/>
    <property type="match status" value="5"/>
</dbReference>
<dbReference type="Gene3D" id="2.40.160.160">
    <property type="entry name" value="Inverse autotransporter, beta-domain"/>
    <property type="match status" value="1"/>
</dbReference>
<dbReference type="RefSeq" id="WP_181625547.1">
    <property type="nucleotide sequence ID" value="NZ_CP056597.1"/>
</dbReference>
<dbReference type="InterPro" id="IPR008964">
    <property type="entry name" value="Invasin/intimin_cell_adhesion"/>
</dbReference>
<dbReference type="PROSITE" id="PS51127">
    <property type="entry name" value="BIG1"/>
    <property type="match status" value="1"/>
</dbReference>
<dbReference type="AlphaFoldDB" id="A0ABD7B116"/>
<dbReference type="InterPro" id="IPR038177">
    <property type="entry name" value="IAT_beta_sf"/>
</dbReference>
<dbReference type="InterPro" id="IPR013783">
    <property type="entry name" value="Ig-like_fold"/>
</dbReference>
<dbReference type="InterPro" id="IPR003344">
    <property type="entry name" value="Big_1_dom"/>
</dbReference>
<dbReference type="PRINTS" id="PR01369">
    <property type="entry name" value="INTIMIN"/>
</dbReference>
<dbReference type="InterPro" id="IPR024519">
    <property type="entry name" value="IAT_beta"/>
</dbReference>
<proteinExistence type="inferred from homology"/>
<dbReference type="Pfam" id="PF02369">
    <property type="entry name" value="Big_1"/>
    <property type="match status" value="3"/>
</dbReference>
<dbReference type="Proteomes" id="UP000512043">
    <property type="component" value="Chromosome"/>
</dbReference>
<accession>A0ABD7B116</accession>
<dbReference type="InterPro" id="IPR003535">
    <property type="entry name" value="Intimin/invasin_bac"/>
</dbReference>
<dbReference type="InterPro" id="IPR051715">
    <property type="entry name" value="Intimin-Invasin_domain"/>
</dbReference>
<evidence type="ECO:0000259" key="2">
    <source>
        <dbReference type="PROSITE" id="PS51127"/>
    </source>
</evidence>
<dbReference type="Pfam" id="PF11924">
    <property type="entry name" value="IAT_beta"/>
    <property type="match status" value="1"/>
</dbReference>
<name>A0ABD7B116_CITFR</name>